<dbReference type="SFLD" id="SFLDG01129">
    <property type="entry name" value="C1.5:_HAD__Beta-PGM__Phosphata"/>
    <property type="match status" value="1"/>
</dbReference>
<name>A0A4Z0AAZ9_9AGAM</name>
<dbReference type="EMBL" id="SFCI01000003">
    <property type="protein sequence ID" value="TFY83955.1"/>
    <property type="molecule type" value="Genomic_DNA"/>
</dbReference>
<protein>
    <recommendedName>
        <fullName evidence="3">Pyrimidine 5-nucleotidase</fullName>
    </recommendedName>
</protein>
<dbReference type="GO" id="GO:0009166">
    <property type="term" value="P:nucleotide catabolic process"/>
    <property type="evidence" value="ECO:0007669"/>
    <property type="project" value="TreeGrafter"/>
</dbReference>
<reference evidence="1 2" key="1">
    <citation type="submission" date="2019-02" db="EMBL/GenBank/DDBJ databases">
        <title>Genome sequencing of the rare red list fungi Hericium alpestre (H. flagellum).</title>
        <authorList>
            <person name="Buettner E."/>
            <person name="Kellner H."/>
        </authorList>
    </citation>
    <scope>NUCLEOTIDE SEQUENCE [LARGE SCALE GENOMIC DNA]</scope>
    <source>
        <strain evidence="1 2">DSM 108284</strain>
    </source>
</reference>
<dbReference type="NCBIfam" id="TIGR01509">
    <property type="entry name" value="HAD-SF-IA-v3"/>
    <property type="match status" value="1"/>
</dbReference>
<comment type="caution">
    <text evidence="1">The sequence shown here is derived from an EMBL/GenBank/DDBJ whole genome shotgun (WGS) entry which is preliminary data.</text>
</comment>
<dbReference type="InterPro" id="IPR052791">
    <property type="entry name" value="SSM1_domain"/>
</dbReference>
<dbReference type="STRING" id="135208.A0A4Z0AAZ9"/>
<dbReference type="OrthoDB" id="1065058at2759"/>
<sequence>MDLYTDEKPIVFFDIDNTLYSASTKIAEAMAKRIHGLSTLDPPSPRRPSSESLPHTEYFMSLGHNHEEAADLHLQYYTKYGLALRGLTLHDNVDPLDFDAKCDGALPLDEMLKPNPALRQLLQDIDRSKVRVWALTNAYRTHAARVLKILNLEDEFEGVIYCDYAEPGFYCKPEPEYYHLALRKAGVSDPAKVSFVDDNRGNIEGARRLGWGRCVHFCEFGLETVEGGKVKKLGEAHELEAGLKEDVPVIGSLQQLREMWPDIFKKQS</sequence>
<dbReference type="InterPro" id="IPR036412">
    <property type="entry name" value="HAD-like_sf"/>
</dbReference>
<dbReference type="PANTHER" id="PTHR47438:SF1">
    <property type="entry name" value="PHOSPHATE METABOLISM PROTEIN 8-RELATED"/>
    <property type="match status" value="1"/>
</dbReference>
<dbReference type="SFLD" id="SFLDS00003">
    <property type="entry name" value="Haloacid_Dehalogenase"/>
    <property type="match status" value="1"/>
</dbReference>
<organism evidence="1 2">
    <name type="scientific">Hericium alpestre</name>
    <dbReference type="NCBI Taxonomy" id="135208"/>
    <lineage>
        <taxon>Eukaryota</taxon>
        <taxon>Fungi</taxon>
        <taxon>Dikarya</taxon>
        <taxon>Basidiomycota</taxon>
        <taxon>Agaricomycotina</taxon>
        <taxon>Agaricomycetes</taxon>
        <taxon>Russulales</taxon>
        <taxon>Hericiaceae</taxon>
        <taxon>Hericium</taxon>
    </lineage>
</organism>
<dbReference type="AlphaFoldDB" id="A0A4Z0AAZ9"/>
<dbReference type="PANTHER" id="PTHR47438">
    <property type="entry name" value="PHOSPHATE METABOLISM PROTEIN 8-RELATED"/>
    <property type="match status" value="1"/>
</dbReference>
<proteinExistence type="predicted"/>
<evidence type="ECO:0000313" key="1">
    <source>
        <dbReference type="EMBL" id="TFY83955.1"/>
    </source>
</evidence>
<evidence type="ECO:0008006" key="3">
    <source>
        <dbReference type="Google" id="ProtNLM"/>
    </source>
</evidence>
<dbReference type="Gene3D" id="3.40.50.1000">
    <property type="entry name" value="HAD superfamily/HAD-like"/>
    <property type="match status" value="1"/>
</dbReference>
<gene>
    <name evidence="1" type="ORF">EWM64_g69</name>
</gene>
<evidence type="ECO:0000313" key="2">
    <source>
        <dbReference type="Proteomes" id="UP000298061"/>
    </source>
</evidence>
<dbReference type="InterPro" id="IPR023214">
    <property type="entry name" value="HAD_sf"/>
</dbReference>
<dbReference type="GO" id="GO:0006206">
    <property type="term" value="P:pyrimidine nucleobase metabolic process"/>
    <property type="evidence" value="ECO:0007669"/>
    <property type="project" value="TreeGrafter"/>
</dbReference>
<dbReference type="SUPFAM" id="SSF56784">
    <property type="entry name" value="HAD-like"/>
    <property type="match status" value="1"/>
</dbReference>
<keyword evidence="2" id="KW-1185">Reference proteome</keyword>
<dbReference type="GO" id="GO:0008252">
    <property type="term" value="F:nucleotidase activity"/>
    <property type="evidence" value="ECO:0007669"/>
    <property type="project" value="TreeGrafter"/>
</dbReference>
<dbReference type="Pfam" id="PF00702">
    <property type="entry name" value="Hydrolase"/>
    <property type="match status" value="1"/>
</dbReference>
<dbReference type="InterPro" id="IPR006439">
    <property type="entry name" value="HAD-SF_hydro_IA"/>
</dbReference>
<accession>A0A4Z0AAZ9</accession>
<dbReference type="Proteomes" id="UP000298061">
    <property type="component" value="Unassembled WGS sequence"/>
</dbReference>